<keyword evidence="7" id="KW-1185">Reference proteome</keyword>
<comment type="similarity">
    <text evidence="2">Belongs to the major facilitator superfamily. Monocarboxylate porter (TC 2.A.1.13) family.</text>
</comment>
<dbReference type="PROSITE" id="PS50850">
    <property type="entry name" value="MFS"/>
    <property type="match status" value="1"/>
</dbReference>
<gene>
    <name evidence="6" type="ORF">GFSPODELE1_LOCUS9741</name>
</gene>
<protein>
    <recommendedName>
        <fullName evidence="5">Major facilitator superfamily (MFS) profile domain-containing protein</fullName>
    </recommendedName>
</protein>
<evidence type="ECO:0000313" key="7">
    <source>
        <dbReference type="Proteomes" id="UP001497453"/>
    </source>
</evidence>
<dbReference type="InterPro" id="IPR020846">
    <property type="entry name" value="MFS_dom"/>
</dbReference>
<comment type="subcellular location">
    <subcellularLocation>
        <location evidence="1">Membrane</location>
        <topology evidence="1">Multi-pass membrane protein</topology>
    </subcellularLocation>
</comment>
<evidence type="ECO:0000256" key="4">
    <source>
        <dbReference type="SAM" id="Phobius"/>
    </source>
</evidence>
<feature type="transmembrane region" description="Helical" evidence="4">
    <location>
        <begin position="136"/>
        <end position="153"/>
    </location>
</feature>
<feature type="transmembrane region" description="Helical" evidence="4">
    <location>
        <begin position="192"/>
        <end position="211"/>
    </location>
</feature>
<feature type="transmembrane region" description="Helical" evidence="4">
    <location>
        <begin position="337"/>
        <end position="357"/>
    </location>
</feature>
<dbReference type="InterPro" id="IPR011701">
    <property type="entry name" value="MFS"/>
</dbReference>
<evidence type="ECO:0000259" key="5">
    <source>
        <dbReference type="PROSITE" id="PS50850"/>
    </source>
</evidence>
<proteinExistence type="inferred from homology"/>
<dbReference type="EMBL" id="OZ037951">
    <property type="protein sequence ID" value="CAL1714357.1"/>
    <property type="molecule type" value="Genomic_DNA"/>
</dbReference>
<feature type="compositionally biased region" description="Polar residues" evidence="3">
    <location>
        <begin position="32"/>
        <end position="45"/>
    </location>
</feature>
<feature type="transmembrane region" description="Helical" evidence="4">
    <location>
        <begin position="64"/>
        <end position="89"/>
    </location>
</feature>
<evidence type="ECO:0000256" key="2">
    <source>
        <dbReference type="ARBA" id="ARBA00006727"/>
    </source>
</evidence>
<feature type="transmembrane region" description="Helical" evidence="4">
    <location>
        <begin position="398"/>
        <end position="421"/>
    </location>
</feature>
<feature type="transmembrane region" description="Helical" evidence="4">
    <location>
        <begin position="223"/>
        <end position="243"/>
    </location>
</feature>
<feature type="region of interest" description="Disordered" evidence="3">
    <location>
        <begin position="22"/>
        <end position="45"/>
    </location>
</feature>
<evidence type="ECO:0000313" key="6">
    <source>
        <dbReference type="EMBL" id="CAL1714357.1"/>
    </source>
</evidence>
<accession>A0ABP1E555</accession>
<dbReference type="InterPro" id="IPR050327">
    <property type="entry name" value="Proton-linked_MCT"/>
</dbReference>
<dbReference type="SUPFAM" id="SSF103473">
    <property type="entry name" value="MFS general substrate transporter"/>
    <property type="match status" value="1"/>
</dbReference>
<dbReference type="Pfam" id="PF07690">
    <property type="entry name" value="MFS_1"/>
    <property type="match status" value="1"/>
</dbReference>
<feature type="transmembrane region" description="Helical" evidence="4">
    <location>
        <begin position="363"/>
        <end position="386"/>
    </location>
</feature>
<keyword evidence="4" id="KW-0812">Transmembrane</keyword>
<feature type="transmembrane region" description="Helical" evidence="4">
    <location>
        <begin position="309"/>
        <end position="330"/>
    </location>
</feature>
<feature type="transmembrane region" description="Helical" evidence="4">
    <location>
        <begin position="159"/>
        <end position="180"/>
    </location>
</feature>
<name>A0ABP1E555_9APHY</name>
<keyword evidence="4" id="KW-0472">Membrane</keyword>
<dbReference type="Gene3D" id="1.20.1250.20">
    <property type="entry name" value="MFS general substrate transporter like domains"/>
    <property type="match status" value="2"/>
</dbReference>
<evidence type="ECO:0000256" key="3">
    <source>
        <dbReference type="SAM" id="MobiDB-lite"/>
    </source>
</evidence>
<dbReference type="PANTHER" id="PTHR11360">
    <property type="entry name" value="MONOCARBOXYLATE TRANSPORTER"/>
    <property type="match status" value="1"/>
</dbReference>
<feature type="transmembrane region" description="Helical" evidence="4">
    <location>
        <begin position="274"/>
        <end position="297"/>
    </location>
</feature>
<dbReference type="PANTHER" id="PTHR11360:SF287">
    <property type="entry name" value="MFS MONOCARBOXYLATE TRANSPORTER"/>
    <property type="match status" value="1"/>
</dbReference>
<reference evidence="7" key="1">
    <citation type="submission" date="2024-04" db="EMBL/GenBank/DDBJ databases">
        <authorList>
            <person name="Shaw F."/>
            <person name="Minotto A."/>
        </authorList>
    </citation>
    <scope>NUCLEOTIDE SEQUENCE [LARGE SCALE GENOMIC DNA]</scope>
</reference>
<organism evidence="6 7">
    <name type="scientific">Somion occarium</name>
    <dbReference type="NCBI Taxonomy" id="3059160"/>
    <lineage>
        <taxon>Eukaryota</taxon>
        <taxon>Fungi</taxon>
        <taxon>Dikarya</taxon>
        <taxon>Basidiomycota</taxon>
        <taxon>Agaricomycotina</taxon>
        <taxon>Agaricomycetes</taxon>
        <taxon>Polyporales</taxon>
        <taxon>Cerrenaceae</taxon>
        <taxon>Somion</taxon>
    </lineage>
</organism>
<feature type="transmembrane region" description="Helical" evidence="4">
    <location>
        <begin position="101"/>
        <end position="124"/>
    </location>
</feature>
<keyword evidence="4" id="KW-1133">Transmembrane helix</keyword>
<feature type="transmembrane region" description="Helical" evidence="4">
    <location>
        <begin position="441"/>
        <end position="461"/>
    </location>
</feature>
<feature type="domain" description="Major facilitator superfamily (MFS) profile" evidence="5">
    <location>
        <begin position="273"/>
        <end position="466"/>
    </location>
</feature>
<evidence type="ECO:0000256" key="1">
    <source>
        <dbReference type="ARBA" id="ARBA00004141"/>
    </source>
</evidence>
<dbReference type="InterPro" id="IPR036259">
    <property type="entry name" value="MFS_trans_sf"/>
</dbReference>
<dbReference type="Proteomes" id="UP001497453">
    <property type="component" value="Chromosome 8"/>
</dbReference>
<sequence>MDSKKSPTIFLNEVSHEQIELSSLETQRRQQDTQSNASITTEPSPSVNIQELPPVDKGWQAWSFCFAGVVLEALVWGFSFSYGIFQAYYTSHPPFDKASRIAVASVGPIALAIEYGEGFLLSFFYTRYPDWIKTSMWLGLLLSVLCLALSSFVNQVWLLILLQGVGLGVAGAVLYWPVVLYVSEWFVEHRGLAGGVIFAGGGLGGFFFPFIVNSLLDHVGHRWTLRALALLQGVLGGIALLGIRPRIPPPKYRPGQRRPSLMPRRLQFFKRKVFWTYSAAHFLQAMSYFPVSLYIAVFTESISSPLSATIVLSLFNSAGVVGQVLLGYLTDRFPYPWIMFASTLGTALSAFLLWGFADTLARVFAFAIIFGGLGGGFASIAFAAATDSANPNTEQAPIALTAFSVGKGIAAVVGPVLSGLLLEAGKSVSYGPYGKFGFGPVEIFVGSCALVCSFCSVGVAMSRPRV</sequence>